<evidence type="ECO:0000313" key="8">
    <source>
        <dbReference type="EMBL" id="KAL3758275.1"/>
    </source>
</evidence>
<evidence type="ECO:0000256" key="5">
    <source>
        <dbReference type="ARBA" id="ARBA00023004"/>
    </source>
</evidence>
<evidence type="ECO:0000256" key="3">
    <source>
        <dbReference type="ARBA" id="ARBA00022964"/>
    </source>
</evidence>
<dbReference type="Gene3D" id="2.60.120.620">
    <property type="entry name" value="q2cbj1_9rhob like domain"/>
    <property type="match status" value="1"/>
</dbReference>
<sequence length="300" mass="33740">MSRKQRNKHYGSDNRSSTLLPIANSSKYSDNSGSGFPEHLLRHININCGNQHHPQQATLETLVPNAVFVARDALSSKECQEWINYAENNNAWDVVSHPATKWIAHRECGRVQKNDWNMSHRLYQRIESVVQQISPQLDIFDKASLQSNSEKYIAITKSNNLPKYQPITCNPNLRLYKYTKGQWFGRHVDDSNRIDIPSVSTLSKCNNTSMNAPTFAGAANVKEAQTEITVLFYLSSCRGGATTFHPPHQRKKGGASVSFTPEEGAVLLHVHGDHCLEHEAEPVLEGVKYVLRTDIVYGIV</sequence>
<protein>
    <recommendedName>
        <fullName evidence="7">Fe2OG dioxygenase domain-containing protein</fullName>
    </recommendedName>
</protein>
<dbReference type="InterPro" id="IPR005123">
    <property type="entry name" value="Oxoglu/Fe-dep_dioxygenase_dom"/>
</dbReference>
<feature type="compositionally biased region" description="Polar residues" evidence="6">
    <location>
        <begin position="13"/>
        <end position="31"/>
    </location>
</feature>
<dbReference type="InterPro" id="IPR045054">
    <property type="entry name" value="P4HA-like"/>
</dbReference>
<keyword evidence="2" id="KW-0479">Metal-binding</keyword>
<dbReference type="InterPro" id="IPR006620">
    <property type="entry name" value="Pro_4_hyd_alph"/>
</dbReference>
<evidence type="ECO:0000313" key="9">
    <source>
        <dbReference type="Proteomes" id="UP001530293"/>
    </source>
</evidence>
<dbReference type="GO" id="GO:0051213">
    <property type="term" value="F:dioxygenase activity"/>
    <property type="evidence" value="ECO:0007669"/>
    <property type="project" value="UniProtKB-KW"/>
</dbReference>
<dbReference type="PROSITE" id="PS51471">
    <property type="entry name" value="FE2OG_OXY"/>
    <property type="match status" value="1"/>
</dbReference>
<evidence type="ECO:0000259" key="7">
    <source>
        <dbReference type="PROSITE" id="PS51471"/>
    </source>
</evidence>
<name>A0ABD3M2P5_9STRA</name>
<reference evidence="8 9" key="1">
    <citation type="submission" date="2024-10" db="EMBL/GenBank/DDBJ databases">
        <title>Updated reference genomes for cyclostephanoid diatoms.</title>
        <authorList>
            <person name="Roberts W.R."/>
            <person name="Alverson A.J."/>
        </authorList>
    </citation>
    <scope>NUCLEOTIDE SEQUENCE [LARGE SCALE GENOMIC DNA]</scope>
    <source>
        <strain evidence="8 9">AJA232-27</strain>
    </source>
</reference>
<keyword evidence="5" id="KW-0408">Iron</keyword>
<evidence type="ECO:0000256" key="4">
    <source>
        <dbReference type="ARBA" id="ARBA00023002"/>
    </source>
</evidence>
<keyword evidence="4" id="KW-0560">Oxidoreductase</keyword>
<accession>A0ABD3M2P5</accession>
<gene>
    <name evidence="8" type="ORF">ACHAWU_005356</name>
</gene>
<dbReference type="PANTHER" id="PTHR10869:SF236">
    <property type="entry name" value="PROLYL 4-HYDROXYLASE ALPHA SUBUNIT DOMAIN-CONTAINING PROTEIN"/>
    <property type="match status" value="1"/>
</dbReference>
<evidence type="ECO:0000256" key="6">
    <source>
        <dbReference type="SAM" id="MobiDB-lite"/>
    </source>
</evidence>
<keyword evidence="3" id="KW-0223">Dioxygenase</keyword>
<proteinExistence type="predicted"/>
<organism evidence="8 9">
    <name type="scientific">Discostella pseudostelligera</name>
    <dbReference type="NCBI Taxonomy" id="259834"/>
    <lineage>
        <taxon>Eukaryota</taxon>
        <taxon>Sar</taxon>
        <taxon>Stramenopiles</taxon>
        <taxon>Ochrophyta</taxon>
        <taxon>Bacillariophyta</taxon>
        <taxon>Coscinodiscophyceae</taxon>
        <taxon>Thalassiosirophycidae</taxon>
        <taxon>Stephanodiscales</taxon>
        <taxon>Stephanodiscaceae</taxon>
        <taxon>Discostella</taxon>
    </lineage>
</organism>
<comment type="caution">
    <text evidence="8">The sequence shown here is derived from an EMBL/GenBank/DDBJ whole genome shotgun (WGS) entry which is preliminary data.</text>
</comment>
<dbReference type="EMBL" id="JALLBG020000236">
    <property type="protein sequence ID" value="KAL3758275.1"/>
    <property type="molecule type" value="Genomic_DNA"/>
</dbReference>
<dbReference type="GO" id="GO:0046872">
    <property type="term" value="F:metal ion binding"/>
    <property type="evidence" value="ECO:0007669"/>
    <property type="project" value="UniProtKB-KW"/>
</dbReference>
<feature type="region of interest" description="Disordered" evidence="6">
    <location>
        <begin position="1"/>
        <end position="31"/>
    </location>
</feature>
<comment type="cofactor">
    <cofactor evidence="1">
        <name>L-ascorbate</name>
        <dbReference type="ChEBI" id="CHEBI:38290"/>
    </cofactor>
</comment>
<keyword evidence="9" id="KW-1185">Reference proteome</keyword>
<evidence type="ECO:0000256" key="2">
    <source>
        <dbReference type="ARBA" id="ARBA00022723"/>
    </source>
</evidence>
<evidence type="ECO:0000256" key="1">
    <source>
        <dbReference type="ARBA" id="ARBA00001961"/>
    </source>
</evidence>
<dbReference type="SMART" id="SM00702">
    <property type="entry name" value="P4Hc"/>
    <property type="match status" value="1"/>
</dbReference>
<feature type="domain" description="Fe2OG dioxygenase" evidence="7">
    <location>
        <begin position="168"/>
        <end position="297"/>
    </location>
</feature>
<dbReference type="AlphaFoldDB" id="A0ABD3M2P5"/>
<dbReference type="Proteomes" id="UP001530293">
    <property type="component" value="Unassembled WGS sequence"/>
</dbReference>
<dbReference type="PANTHER" id="PTHR10869">
    <property type="entry name" value="PROLYL 4-HYDROXYLASE ALPHA SUBUNIT"/>
    <property type="match status" value="1"/>
</dbReference>